<dbReference type="PANTHER" id="PTHR38248">
    <property type="entry name" value="FUNK1 6"/>
    <property type="match status" value="1"/>
</dbReference>
<dbReference type="Pfam" id="PF17667">
    <property type="entry name" value="Pkinase_fungal"/>
    <property type="match status" value="1"/>
</dbReference>
<dbReference type="PROSITE" id="PS00109">
    <property type="entry name" value="PROTEIN_KINASE_TYR"/>
    <property type="match status" value="1"/>
</dbReference>
<protein>
    <recommendedName>
        <fullName evidence="1">Protein kinase domain-containing protein</fullName>
    </recommendedName>
</protein>
<dbReference type="Gene3D" id="1.10.510.10">
    <property type="entry name" value="Transferase(Phosphotransferase) domain 1"/>
    <property type="match status" value="1"/>
</dbReference>
<dbReference type="AlphaFoldDB" id="A0A8H8CQA7"/>
<evidence type="ECO:0000259" key="1">
    <source>
        <dbReference type="PROSITE" id="PS50011"/>
    </source>
</evidence>
<sequence length="265" mass="30519">MTDQQAWASLDLHKGTKRGELKNKFCKFQHYRLVFQELAKSLEEFKDVKELLIVISDVIQAHHDAYEKAHILHRDISAGNIMINQNGRGLLIDWDLSKAINTHDDGTHQPERTGTWQFIAYNQGGKHEPEYPILIHSKDDDLESFFHVLYWIALRCCGHGMTIDELRAILEHNYDLAVPMGDKPVVPEGRKVLQNSRTIPNARFKSPAIDAFLEQFHNIVSQRYILQEKHKNLLISWKDEILKANPEGLANDEIVLELEAPDKGK</sequence>
<accession>A0A8H8CQA7</accession>
<dbReference type="PROSITE" id="PS50011">
    <property type="entry name" value="PROTEIN_KINASE_DOM"/>
    <property type="match status" value="1"/>
</dbReference>
<name>A0A8H8CQA7_PSICU</name>
<evidence type="ECO:0000313" key="2">
    <source>
        <dbReference type="EMBL" id="KAG5173735.1"/>
    </source>
</evidence>
<dbReference type="GO" id="GO:0005524">
    <property type="term" value="F:ATP binding"/>
    <property type="evidence" value="ECO:0007669"/>
    <property type="project" value="InterPro"/>
</dbReference>
<dbReference type="SUPFAM" id="SSF56112">
    <property type="entry name" value="Protein kinase-like (PK-like)"/>
    <property type="match status" value="1"/>
</dbReference>
<comment type="caution">
    <text evidence="2">The sequence shown here is derived from an EMBL/GenBank/DDBJ whole genome shotgun (WGS) entry which is preliminary data.</text>
</comment>
<dbReference type="InterPro" id="IPR011009">
    <property type="entry name" value="Kinase-like_dom_sf"/>
</dbReference>
<dbReference type="PANTHER" id="PTHR38248:SF2">
    <property type="entry name" value="FUNK1 11"/>
    <property type="match status" value="1"/>
</dbReference>
<dbReference type="InterPro" id="IPR008266">
    <property type="entry name" value="Tyr_kinase_AS"/>
</dbReference>
<dbReference type="InterPro" id="IPR040976">
    <property type="entry name" value="Pkinase_fungal"/>
</dbReference>
<reference evidence="2" key="1">
    <citation type="submission" date="2021-02" db="EMBL/GenBank/DDBJ databases">
        <title>Psilocybe cubensis genome.</title>
        <authorList>
            <person name="Mckernan K.J."/>
            <person name="Crawford S."/>
            <person name="Trippe A."/>
            <person name="Kane L.T."/>
            <person name="Mclaughlin S."/>
        </authorList>
    </citation>
    <scope>NUCLEOTIDE SEQUENCE [LARGE SCALE GENOMIC DNA]</scope>
    <source>
        <strain evidence="2">MGC-MH-2018</strain>
    </source>
</reference>
<dbReference type="InterPro" id="IPR000719">
    <property type="entry name" value="Prot_kinase_dom"/>
</dbReference>
<dbReference type="OrthoDB" id="2747778at2759"/>
<proteinExistence type="predicted"/>
<feature type="domain" description="Protein kinase" evidence="1">
    <location>
        <begin position="1"/>
        <end position="220"/>
    </location>
</feature>
<dbReference type="GO" id="GO:0004672">
    <property type="term" value="F:protein kinase activity"/>
    <property type="evidence" value="ECO:0007669"/>
    <property type="project" value="InterPro"/>
</dbReference>
<dbReference type="EMBL" id="JAFIQS010000001">
    <property type="protein sequence ID" value="KAG5173735.1"/>
    <property type="molecule type" value="Genomic_DNA"/>
</dbReference>
<gene>
    <name evidence="2" type="ORF">JR316_000392</name>
</gene>
<organism evidence="2">
    <name type="scientific">Psilocybe cubensis</name>
    <name type="common">Psychedelic mushroom</name>
    <name type="synonym">Stropharia cubensis</name>
    <dbReference type="NCBI Taxonomy" id="181762"/>
    <lineage>
        <taxon>Eukaryota</taxon>
        <taxon>Fungi</taxon>
        <taxon>Dikarya</taxon>
        <taxon>Basidiomycota</taxon>
        <taxon>Agaricomycotina</taxon>
        <taxon>Agaricomycetes</taxon>
        <taxon>Agaricomycetidae</taxon>
        <taxon>Agaricales</taxon>
        <taxon>Agaricineae</taxon>
        <taxon>Strophariaceae</taxon>
        <taxon>Psilocybe</taxon>
    </lineage>
</organism>